<dbReference type="Gene3D" id="3.40.50.300">
    <property type="entry name" value="P-loop containing nucleotide triphosphate hydrolases"/>
    <property type="match status" value="1"/>
</dbReference>
<dbReference type="InterPro" id="IPR051055">
    <property type="entry name" value="PIF1_helicase"/>
</dbReference>
<keyword evidence="1" id="KW-0547">Nucleotide-binding</keyword>
<keyword evidence="4" id="KW-1185">Reference proteome</keyword>
<organism evidence="3 4">
    <name type="scientific">Porphyra umbilicalis</name>
    <name type="common">Purple laver</name>
    <name type="synonym">Red alga</name>
    <dbReference type="NCBI Taxonomy" id="2786"/>
    <lineage>
        <taxon>Eukaryota</taxon>
        <taxon>Rhodophyta</taxon>
        <taxon>Bangiophyceae</taxon>
        <taxon>Bangiales</taxon>
        <taxon>Bangiaceae</taxon>
        <taxon>Porphyra</taxon>
    </lineage>
</organism>
<keyword evidence="1" id="KW-0067">ATP-binding</keyword>
<name>A0A1X6PCC8_PORUM</name>
<dbReference type="GO" id="GO:0005524">
    <property type="term" value="F:ATP binding"/>
    <property type="evidence" value="ECO:0007669"/>
    <property type="project" value="UniProtKB-KW"/>
</dbReference>
<evidence type="ECO:0000259" key="2">
    <source>
        <dbReference type="Pfam" id="PF05970"/>
    </source>
</evidence>
<keyword evidence="1" id="KW-0234">DNA repair</keyword>
<keyword evidence="1" id="KW-0233">DNA recombination</keyword>
<dbReference type="PANTHER" id="PTHR47642">
    <property type="entry name" value="ATP-DEPENDENT DNA HELICASE"/>
    <property type="match status" value="1"/>
</dbReference>
<evidence type="ECO:0000313" key="3">
    <source>
        <dbReference type="EMBL" id="OSX78494.1"/>
    </source>
</evidence>
<protein>
    <recommendedName>
        <fullName evidence="1">ATP-dependent DNA helicase</fullName>
        <ecNumber evidence="1">5.6.2.3</ecNumber>
    </recommendedName>
</protein>
<dbReference type="OrthoDB" id="5116at2759"/>
<keyword evidence="1" id="KW-0347">Helicase</keyword>
<evidence type="ECO:0000313" key="4">
    <source>
        <dbReference type="Proteomes" id="UP000218209"/>
    </source>
</evidence>
<dbReference type="GO" id="GO:0006281">
    <property type="term" value="P:DNA repair"/>
    <property type="evidence" value="ECO:0007669"/>
    <property type="project" value="UniProtKB-KW"/>
</dbReference>
<comment type="catalytic activity">
    <reaction evidence="1">
        <text>ATP + H2O = ADP + phosphate + H(+)</text>
        <dbReference type="Rhea" id="RHEA:13065"/>
        <dbReference type="ChEBI" id="CHEBI:15377"/>
        <dbReference type="ChEBI" id="CHEBI:15378"/>
        <dbReference type="ChEBI" id="CHEBI:30616"/>
        <dbReference type="ChEBI" id="CHEBI:43474"/>
        <dbReference type="ChEBI" id="CHEBI:456216"/>
        <dbReference type="EC" id="5.6.2.3"/>
    </reaction>
</comment>
<dbReference type="Proteomes" id="UP000218209">
    <property type="component" value="Unassembled WGS sequence"/>
</dbReference>
<comment type="cofactor">
    <cofactor evidence="1">
        <name>Mg(2+)</name>
        <dbReference type="ChEBI" id="CHEBI:18420"/>
    </cofactor>
</comment>
<accession>A0A1X6PCC8</accession>
<dbReference type="AlphaFoldDB" id="A0A1X6PCC8"/>
<evidence type="ECO:0000256" key="1">
    <source>
        <dbReference type="RuleBase" id="RU363044"/>
    </source>
</evidence>
<keyword evidence="1" id="KW-0378">Hydrolase</keyword>
<dbReference type="GO" id="GO:0043139">
    <property type="term" value="F:5'-3' DNA helicase activity"/>
    <property type="evidence" value="ECO:0007669"/>
    <property type="project" value="UniProtKB-EC"/>
</dbReference>
<keyword evidence="1" id="KW-0227">DNA damage</keyword>
<dbReference type="InterPro" id="IPR027417">
    <property type="entry name" value="P-loop_NTPase"/>
</dbReference>
<dbReference type="Pfam" id="PF05970">
    <property type="entry name" value="PIF1"/>
    <property type="match status" value="1"/>
</dbReference>
<sequence>MAADLSWTAVYARLFERSQSTFVSGGPGVGKTSFLRGFVSFLRHRVPAPNAVVVVAPTGSAAKTAKGVTYHSFFGFVKEYKMQLPNPVDEAARMLALERWKPIARRLAKVEFLLMDEISMVPADNLDVMYELLRQSRTRHAPPFLIYAFGDFLQLCPPFGEMAFTARCWRPVFSGALLELTHVYRQGQPDFVAALDDARFGRCTAAVQKLVDECTVSDEKYKELECAVLHLMPRHEDVRAHNAMCLARLSLGKRPDDFIATDGVKLDPNRDGRVREPDVTTVSSHSRDAALLDCVAPRIVQHCLQARVMLITNQFLGMGLFHGSIGQLVDYDEADGSPVVRFDNHEVMPGFRSFQGVRDAGADWIEVFCPPVDFEARVFSRPGCLAVRRQVPFVLGWAITVHRSQSLTLSEAVLEVGDAFGAGMVLAAMSRVSDKRRMYVRSFAGSRLLADRAALQLYRESSRL</sequence>
<dbReference type="SUPFAM" id="SSF52540">
    <property type="entry name" value="P-loop containing nucleoside triphosphate hydrolases"/>
    <property type="match status" value="2"/>
</dbReference>
<dbReference type="GO" id="GO:0006310">
    <property type="term" value="P:DNA recombination"/>
    <property type="evidence" value="ECO:0007669"/>
    <property type="project" value="UniProtKB-KW"/>
</dbReference>
<feature type="domain" description="DNA helicase Pif1-like DEAD-box helicase" evidence="2">
    <location>
        <begin position="14"/>
        <end position="159"/>
    </location>
</feature>
<dbReference type="EC" id="5.6.2.3" evidence="1"/>
<dbReference type="InterPro" id="IPR010285">
    <property type="entry name" value="DNA_helicase_pif1-like_DEAD"/>
</dbReference>
<dbReference type="PANTHER" id="PTHR47642:SF5">
    <property type="entry name" value="ATP-DEPENDENT DNA HELICASE"/>
    <property type="match status" value="1"/>
</dbReference>
<reference evidence="3 4" key="1">
    <citation type="submission" date="2017-03" db="EMBL/GenBank/DDBJ databases">
        <title>WGS assembly of Porphyra umbilicalis.</title>
        <authorList>
            <person name="Brawley S.H."/>
            <person name="Blouin N.A."/>
            <person name="Ficko-Blean E."/>
            <person name="Wheeler G.L."/>
            <person name="Lohr M."/>
            <person name="Goodson H.V."/>
            <person name="Jenkins J.W."/>
            <person name="Blaby-Haas C.E."/>
            <person name="Helliwell K.E."/>
            <person name="Chan C."/>
            <person name="Marriage T."/>
            <person name="Bhattacharya D."/>
            <person name="Klein A.S."/>
            <person name="Badis Y."/>
            <person name="Brodie J."/>
            <person name="Cao Y."/>
            <person name="Collen J."/>
            <person name="Dittami S.M."/>
            <person name="Gachon C.M."/>
            <person name="Green B.R."/>
            <person name="Karpowicz S."/>
            <person name="Kim J.W."/>
            <person name="Kudahl U."/>
            <person name="Lin S."/>
            <person name="Michel G."/>
            <person name="Mittag M."/>
            <person name="Olson B.J."/>
            <person name="Pangilinan J."/>
            <person name="Peng Y."/>
            <person name="Qiu H."/>
            <person name="Shu S."/>
            <person name="Singer J.T."/>
            <person name="Smith A.G."/>
            <person name="Sprecher B.N."/>
            <person name="Wagner V."/>
            <person name="Wang W."/>
            <person name="Wang Z.-Y."/>
            <person name="Yan J."/>
            <person name="Yarish C."/>
            <person name="Zoeuner-Riek S."/>
            <person name="Zhuang Y."/>
            <person name="Zou Y."/>
            <person name="Lindquist E.A."/>
            <person name="Grimwood J."/>
            <person name="Barry K."/>
            <person name="Rokhsar D.S."/>
            <person name="Schmutz J."/>
            <person name="Stiller J.W."/>
            <person name="Grossman A.R."/>
            <person name="Prochnik S.E."/>
        </authorList>
    </citation>
    <scope>NUCLEOTIDE SEQUENCE [LARGE SCALE GENOMIC DNA]</scope>
    <source>
        <strain evidence="3">4086291</strain>
    </source>
</reference>
<dbReference type="GO" id="GO:0000723">
    <property type="term" value="P:telomere maintenance"/>
    <property type="evidence" value="ECO:0007669"/>
    <property type="project" value="InterPro"/>
</dbReference>
<dbReference type="EMBL" id="KV918811">
    <property type="protein sequence ID" value="OSX78494.1"/>
    <property type="molecule type" value="Genomic_DNA"/>
</dbReference>
<dbReference type="GO" id="GO:0016787">
    <property type="term" value="F:hydrolase activity"/>
    <property type="evidence" value="ECO:0007669"/>
    <property type="project" value="UniProtKB-KW"/>
</dbReference>
<proteinExistence type="inferred from homology"/>
<gene>
    <name evidence="3" type="ORF">BU14_0107s0003</name>
</gene>
<comment type="similarity">
    <text evidence="1">Belongs to the helicase family.</text>
</comment>